<dbReference type="InterPro" id="IPR016032">
    <property type="entry name" value="Sig_transdc_resp-reg_C-effctor"/>
</dbReference>
<evidence type="ECO:0000256" key="4">
    <source>
        <dbReference type="ARBA" id="ARBA00023125"/>
    </source>
</evidence>
<evidence type="ECO:0000313" key="9">
    <source>
        <dbReference type="EMBL" id="CAJ42325.1"/>
    </source>
</evidence>
<dbReference type="InterPro" id="IPR005158">
    <property type="entry name" value="BTAD"/>
</dbReference>
<keyword evidence="4 6" id="KW-0238">DNA-binding</keyword>
<gene>
    <name evidence="9" type="primary">stfRI</name>
</gene>
<feature type="region of interest" description="Disordered" evidence="7">
    <location>
        <begin position="271"/>
        <end position="290"/>
    </location>
</feature>
<dbReference type="PANTHER" id="PTHR35807">
    <property type="entry name" value="TRANSCRIPTIONAL REGULATOR REDD-RELATED"/>
    <property type="match status" value="1"/>
</dbReference>
<dbReference type="PANTHER" id="PTHR35807:SF1">
    <property type="entry name" value="TRANSCRIPTIONAL REGULATOR REDD"/>
    <property type="match status" value="1"/>
</dbReference>
<dbReference type="PROSITE" id="PS51755">
    <property type="entry name" value="OMPR_PHOB"/>
    <property type="match status" value="1"/>
</dbReference>
<reference evidence="9" key="1">
    <citation type="journal article" date="2006" name="Appl. Environ. Microbiol.">
        <title>Isolation, characterization, and heterologous expression of the biosynthesis gene cluster for the antitumor anthracycline steffimycin.</title>
        <authorList>
            <person name="Gullon S."/>
            <person name="Olano C."/>
            <person name="Abdelfattah M.S."/>
            <person name="Brana A.F."/>
            <person name="Rohr J."/>
            <person name="Mendez C."/>
            <person name="Salas J.A."/>
        </authorList>
    </citation>
    <scope>NUCLEOTIDE SEQUENCE</scope>
    <source>
        <strain evidence="9">NRRL 3193</strain>
    </source>
</reference>
<evidence type="ECO:0000259" key="8">
    <source>
        <dbReference type="PROSITE" id="PS51755"/>
    </source>
</evidence>
<organism evidence="9">
    <name type="scientific">Streptomyces steffisburgensis</name>
    <dbReference type="NCBI Taxonomy" id="68271"/>
    <lineage>
        <taxon>Bacteria</taxon>
        <taxon>Bacillati</taxon>
        <taxon>Actinomycetota</taxon>
        <taxon>Actinomycetes</taxon>
        <taxon>Kitasatosporales</taxon>
        <taxon>Streptomycetaceae</taxon>
        <taxon>Streptomyces</taxon>
    </lineage>
</organism>
<evidence type="ECO:0000256" key="7">
    <source>
        <dbReference type="SAM" id="MobiDB-lite"/>
    </source>
</evidence>
<dbReference type="SUPFAM" id="SSF46894">
    <property type="entry name" value="C-terminal effector domain of the bipartite response regulators"/>
    <property type="match status" value="1"/>
</dbReference>
<dbReference type="InterPro" id="IPR036388">
    <property type="entry name" value="WH-like_DNA-bd_sf"/>
</dbReference>
<feature type="DNA-binding region" description="OmpR/PhoB-type" evidence="6">
    <location>
        <begin position="1"/>
        <end position="100"/>
    </location>
</feature>
<dbReference type="GO" id="GO:0000160">
    <property type="term" value="P:phosphorelay signal transduction system"/>
    <property type="evidence" value="ECO:0007669"/>
    <property type="project" value="UniProtKB-KW"/>
</dbReference>
<evidence type="ECO:0000256" key="6">
    <source>
        <dbReference type="PROSITE-ProRule" id="PRU01091"/>
    </source>
</evidence>
<keyword evidence="2" id="KW-0902">Two-component regulatory system</keyword>
<protein>
    <submittedName>
        <fullName evidence="9">SARP family regulator</fullName>
    </submittedName>
</protein>
<evidence type="ECO:0000256" key="3">
    <source>
        <dbReference type="ARBA" id="ARBA00023015"/>
    </source>
</evidence>
<keyword evidence="3" id="KW-0805">Transcription regulation</keyword>
<dbReference type="SMART" id="SM00862">
    <property type="entry name" value="Trans_reg_C"/>
    <property type="match status" value="1"/>
</dbReference>
<dbReference type="EMBL" id="AM156932">
    <property type="protein sequence ID" value="CAJ42325.1"/>
    <property type="molecule type" value="Genomic_DNA"/>
</dbReference>
<dbReference type="SUPFAM" id="SSF48452">
    <property type="entry name" value="TPR-like"/>
    <property type="match status" value="1"/>
</dbReference>
<proteinExistence type="inferred from homology"/>
<evidence type="ECO:0000256" key="5">
    <source>
        <dbReference type="ARBA" id="ARBA00023163"/>
    </source>
</evidence>
<dbReference type="GO" id="GO:0003677">
    <property type="term" value="F:DNA binding"/>
    <property type="evidence" value="ECO:0007669"/>
    <property type="project" value="UniProtKB-UniRule"/>
</dbReference>
<dbReference type="SMART" id="SM01043">
    <property type="entry name" value="BTAD"/>
    <property type="match status" value="1"/>
</dbReference>
<dbReference type="AlphaFoldDB" id="Q2PA02"/>
<feature type="domain" description="OmpR/PhoB-type" evidence="8">
    <location>
        <begin position="1"/>
        <end position="100"/>
    </location>
</feature>
<dbReference type="Gene3D" id="1.25.40.10">
    <property type="entry name" value="Tetratricopeptide repeat domain"/>
    <property type="match status" value="1"/>
</dbReference>
<dbReference type="InterPro" id="IPR011990">
    <property type="entry name" value="TPR-like_helical_dom_sf"/>
</dbReference>
<dbReference type="InterPro" id="IPR001867">
    <property type="entry name" value="OmpR/PhoB-type_DNA-bd"/>
</dbReference>
<comment type="similarity">
    <text evidence="1">Belongs to the AfsR/DnrI/RedD regulatory family.</text>
</comment>
<accession>Q2PA02</accession>
<evidence type="ECO:0000256" key="1">
    <source>
        <dbReference type="ARBA" id="ARBA00005820"/>
    </source>
</evidence>
<dbReference type="GO" id="GO:0006355">
    <property type="term" value="P:regulation of DNA-templated transcription"/>
    <property type="evidence" value="ECO:0007669"/>
    <property type="project" value="InterPro"/>
</dbReference>
<keyword evidence="5" id="KW-0804">Transcription</keyword>
<sequence>MQIKTLGPLVAQENQVSLVPSAGKPRQVLSLLALNANRVISVGTLIEEIWGNNPPRSSATTLQTYIFQLRRNLDSALDRNDGLTAKDILVTQHNGYLLRARPGDIDVHEFERLAGEARSAAAAGDDAAAADLFTEALSLWDGPALVDVQAGRILEPEIMRLTEARLAAVEGRLAARLRMGRHAELLSELTVLTMKYPMHENLCAQFMIALHRSGRSWNALEAYRRLRDTMIEELGLEPSARLRRLHQAVLAGDPVLDPSAAADGLDFERQAVTGPPPMRPTSAASPVARV</sequence>
<dbReference type="Gene3D" id="1.10.10.10">
    <property type="entry name" value="Winged helix-like DNA-binding domain superfamily/Winged helix DNA-binding domain"/>
    <property type="match status" value="1"/>
</dbReference>
<dbReference type="Pfam" id="PF03704">
    <property type="entry name" value="BTAD"/>
    <property type="match status" value="1"/>
</dbReference>
<dbReference type="Pfam" id="PF00486">
    <property type="entry name" value="Trans_reg_C"/>
    <property type="match status" value="1"/>
</dbReference>
<dbReference type="InterPro" id="IPR051677">
    <property type="entry name" value="AfsR-DnrI-RedD_regulator"/>
</dbReference>
<evidence type="ECO:0000256" key="2">
    <source>
        <dbReference type="ARBA" id="ARBA00023012"/>
    </source>
</evidence>
<name>Q2PA02_9ACTN</name>
<dbReference type="CDD" id="cd15831">
    <property type="entry name" value="BTAD"/>
    <property type="match status" value="1"/>
</dbReference>